<accession>A0A165I466</accession>
<reference evidence="3 4" key="1">
    <citation type="journal article" date="2016" name="Mol. Biol. Evol.">
        <title>Comparative Genomics of Early-Diverging Mushroom-Forming Fungi Provides Insights into the Origins of Lignocellulose Decay Capabilities.</title>
        <authorList>
            <person name="Nagy L.G."/>
            <person name="Riley R."/>
            <person name="Tritt A."/>
            <person name="Adam C."/>
            <person name="Daum C."/>
            <person name="Floudas D."/>
            <person name="Sun H."/>
            <person name="Yadav J.S."/>
            <person name="Pangilinan J."/>
            <person name="Larsson K.H."/>
            <person name="Matsuura K."/>
            <person name="Barry K."/>
            <person name="Labutti K."/>
            <person name="Kuo R."/>
            <person name="Ohm R.A."/>
            <person name="Bhattacharya S.S."/>
            <person name="Shirouzu T."/>
            <person name="Yoshinaga Y."/>
            <person name="Martin F.M."/>
            <person name="Grigoriev I.V."/>
            <person name="Hibbett D.S."/>
        </authorList>
    </citation>
    <scope>NUCLEOTIDE SEQUENCE [LARGE SCALE GENOMIC DNA]</scope>
    <source>
        <strain evidence="3 4">HHB12029</strain>
    </source>
</reference>
<sequence>MSIHALLQEALSQAKPFYGEGVCTIPDDLLNLFIAKEPYRWSLCKDGATDVDLQRLAAACEPATFGMNQNDVLDESYRKAGKLDRKDFSINLDVVSTGLLQAVHSALFGWEDKPRNIQAELYKLNVYGPGSFFKPHKDTPRARNMFGSLVVNFPTTYEGGALVLRHDGREHVHDPSAVPYTSANQVAWAAFYSDVEHEVLPVLSGYRVTLTYNLYFSDDSHAPPAKPPFLEPLVSAFRQVMNDDSFRNGGRLGFGLNHQYAVRVDGIEDCLDNLSEDLKGIDRALFQAAQAAGLYPALRLAYEIDNSGTYLFDHVLAMPDQVENWSSEMVDAGGEMIACTEDHVERDVQMYLEENAIEWVTPRTSSHTLVEDHCVWYGNQPSIEYVYAHLVLIASVPSKDGSSEYSD</sequence>
<dbReference type="PANTHER" id="PTHR33099:SF14">
    <property type="entry name" value="PROLYL 4-HYDROXYLASE ALPHA SUBUNIT FE(2+) 2OG DIOXYGENASE DOMAIN-CONTAINING PROTEIN"/>
    <property type="match status" value="1"/>
</dbReference>
<evidence type="ECO:0000259" key="2">
    <source>
        <dbReference type="PROSITE" id="PS51471"/>
    </source>
</evidence>
<gene>
    <name evidence="3" type="ORF">EXIGLDRAFT_646774</name>
</gene>
<evidence type="ECO:0000256" key="1">
    <source>
        <dbReference type="RuleBase" id="RU003682"/>
    </source>
</evidence>
<dbReference type="InterPro" id="IPR005123">
    <property type="entry name" value="Oxoglu/Fe-dep_dioxygenase_dom"/>
</dbReference>
<dbReference type="Gene3D" id="2.60.120.620">
    <property type="entry name" value="q2cbj1_9rhob like domain"/>
    <property type="match status" value="1"/>
</dbReference>
<name>A0A165I466_EXIGL</name>
<keyword evidence="1" id="KW-0560">Oxidoreductase</keyword>
<dbReference type="STRING" id="1314781.A0A165I466"/>
<evidence type="ECO:0000313" key="4">
    <source>
        <dbReference type="Proteomes" id="UP000077266"/>
    </source>
</evidence>
<dbReference type="GO" id="GO:0046872">
    <property type="term" value="F:metal ion binding"/>
    <property type="evidence" value="ECO:0007669"/>
    <property type="project" value="UniProtKB-KW"/>
</dbReference>
<dbReference type="InParanoid" id="A0A165I466"/>
<dbReference type="AlphaFoldDB" id="A0A165I466"/>
<dbReference type="Pfam" id="PF13640">
    <property type="entry name" value="2OG-FeII_Oxy_3"/>
    <property type="match status" value="1"/>
</dbReference>
<evidence type="ECO:0000313" key="3">
    <source>
        <dbReference type="EMBL" id="KZV92870.1"/>
    </source>
</evidence>
<proteinExistence type="inferred from homology"/>
<organism evidence="3 4">
    <name type="scientific">Exidia glandulosa HHB12029</name>
    <dbReference type="NCBI Taxonomy" id="1314781"/>
    <lineage>
        <taxon>Eukaryota</taxon>
        <taxon>Fungi</taxon>
        <taxon>Dikarya</taxon>
        <taxon>Basidiomycota</taxon>
        <taxon>Agaricomycotina</taxon>
        <taxon>Agaricomycetes</taxon>
        <taxon>Auriculariales</taxon>
        <taxon>Exidiaceae</taxon>
        <taxon>Exidia</taxon>
    </lineage>
</organism>
<dbReference type="InterPro" id="IPR044862">
    <property type="entry name" value="Pro_4_hyd_alph_FE2OG_OXY"/>
</dbReference>
<dbReference type="GO" id="GO:0016491">
    <property type="term" value="F:oxidoreductase activity"/>
    <property type="evidence" value="ECO:0007669"/>
    <property type="project" value="UniProtKB-KW"/>
</dbReference>
<protein>
    <recommendedName>
        <fullName evidence="2">Fe2OG dioxygenase domain-containing protein</fullName>
    </recommendedName>
</protein>
<keyword evidence="1" id="KW-0408">Iron</keyword>
<dbReference type="PROSITE" id="PS51471">
    <property type="entry name" value="FE2OG_OXY"/>
    <property type="match status" value="1"/>
</dbReference>
<keyword evidence="4" id="KW-1185">Reference proteome</keyword>
<dbReference type="OrthoDB" id="27483at2759"/>
<dbReference type="Proteomes" id="UP000077266">
    <property type="component" value="Unassembled WGS sequence"/>
</dbReference>
<comment type="similarity">
    <text evidence="1">Belongs to the iron/ascorbate-dependent oxidoreductase family.</text>
</comment>
<dbReference type="PANTHER" id="PTHR33099">
    <property type="entry name" value="FE2OG DIOXYGENASE DOMAIN-CONTAINING PROTEIN"/>
    <property type="match status" value="1"/>
</dbReference>
<dbReference type="EMBL" id="KV426000">
    <property type="protein sequence ID" value="KZV92870.1"/>
    <property type="molecule type" value="Genomic_DNA"/>
</dbReference>
<keyword evidence="1" id="KW-0479">Metal-binding</keyword>
<feature type="domain" description="Fe2OG dioxygenase" evidence="2">
    <location>
        <begin position="118"/>
        <end position="216"/>
    </location>
</feature>